<dbReference type="EMBL" id="CAJOBP010093642">
    <property type="protein sequence ID" value="CAF4955439.1"/>
    <property type="molecule type" value="Genomic_DNA"/>
</dbReference>
<evidence type="ECO:0000313" key="1">
    <source>
        <dbReference type="EMBL" id="CAF4918271.1"/>
    </source>
</evidence>
<dbReference type="EMBL" id="CAJOBP010082092">
    <property type="protein sequence ID" value="CAF4918271.1"/>
    <property type="molecule type" value="Genomic_DNA"/>
</dbReference>
<feature type="non-terminal residue" evidence="2">
    <location>
        <position position="1"/>
    </location>
</feature>
<dbReference type="Proteomes" id="UP000663873">
    <property type="component" value="Unassembled WGS sequence"/>
</dbReference>
<comment type="caution">
    <text evidence="2">The sequence shown here is derived from an EMBL/GenBank/DDBJ whole genome shotgun (WGS) entry which is preliminary data.</text>
</comment>
<reference evidence="2" key="1">
    <citation type="submission" date="2021-02" db="EMBL/GenBank/DDBJ databases">
        <authorList>
            <person name="Nowell W R."/>
        </authorList>
    </citation>
    <scope>NUCLEOTIDE SEQUENCE</scope>
</reference>
<dbReference type="AlphaFoldDB" id="A0A821Y5S4"/>
<sequence length="27" mass="3030">MLPNETAKLKCCFAGDPQPTLVWSHNE</sequence>
<dbReference type="SUPFAM" id="SSF48726">
    <property type="entry name" value="Immunoglobulin"/>
    <property type="match status" value="1"/>
</dbReference>
<organism evidence="2 3">
    <name type="scientific">Rotaria socialis</name>
    <dbReference type="NCBI Taxonomy" id="392032"/>
    <lineage>
        <taxon>Eukaryota</taxon>
        <taxon>Metazoa</taxon>
        <taxon>Spiralia</taxon>
        <taxon>Gnathifera</taxon>
        <taxon>Rotifera</taxon>
        <taxon>Eurotatoria</taxon>
        <taxon>Bdelloidea</taxon>
        <taxon>Philodinida</taxon>
        <taxon>Philodinidae</taxon>
        <taxon>Rotaria</taxon>
    </lineage>
</organism>
<evidence type="ECO:0000313" key="2">
    <source>
        <dbReference type="EMBL" id="CAF4955439.1"/>
    </source>
</evidence>
<keyword evidence="3" id="KW-1185">Reference proteome</keyword>
<protein>
    <recommendedName>
        <fullName evidence="4">Ig-like domain-containing protein</fullName>
    </recommendedName>
</protein>
<gene>
    <name evidence="1" type="ORF">UJA718_LOCUS46296</name>
    <name evidence="2" type="ORF">UJA718_LOCUS47965</name>
</gene>
<accession>A0A821Y5S4</accession>
<evidence type="ECO:0008006" key="4">
    <source>
        <dbReference type="Google" id="ProtNLM"/>
    </source>
</evidence>
<proteinExistence type="predicted"/>
<dbReference type="InterPro" id="IPR036179">
    <property type="entry name" value="Ig-like_dom_sf"/>
</dbReference>
<name>A0A821Y5S4_9BILA</name>
<evidence type="ECO:0000313" key="3">
    <source>
        <dbReference type="Proteomes" id="UP000663873"/>
    </source>
</evidence>